<dbReference type="GO" id="GO:0000160">
    <property type="term" value="P:phosphorelay signal transduction system"/>
    <property type="evidence" value="ECO:0007669"/>
    <property type="project" value="UniProtKB-KW"/>
</dbReference>
<dbReference type="SUPFAM" id="SSF55874">
    <property type="entry name" value="ATPase domain of HSP90 chaperone/DNA topoisomerase II/histidine kinase"/>
    <property type="match status" value="1"/>
</dbReference>
<dbReference type="Gene3D" id="3.30.565.10">
    <property type="entry name" value="Histidine kinase-like ATPase, C-terminal domain"/>
    <property type="match status" value="1"/>
</dbReference>
<dbReference type="GO" id="GO:0016301">
    <property type="term" value="F:kinase activity"/>
    <property type="evidence" value="ECO:0007669"/>
    <property type="project" value="UniProtKB-KW"/>
</dbReference>
<feature type="transmembrane region" description="Helical" evidence="4">
    <location>
        <begin position="374"/>
        <end position="395"/>
    </location>
</feature>
<sequence>MNHKENAPRFPLGTTLLVLLIVISMTIGAISYYRYATAPPPADAIKIEQVRFHPAETAHPPPKDDPGWIMVSLPHDWRNAQLAGLEGWYLFDFSLSVPPSHLWGIYLPRVTSNVLAYLNNKAIGQGGRFSDPVARNWSRPLYFTIPNGILRDDTNRLTLRVKTSLGSPGYLGPVYLGPDALLRPVFERNYGYRIGIVENMIVGILLVAMLILGLWVTRRKDTLHLWFAAMNIIWAAHVLNLLVVEIPVSLRVWESLRYLTVGWFVVLLVTTMHRFIGVRSSAIEYSIYGVALVGSVVMCLLPDDEDFFRFANEIWISAVLLLGVYPAVRVTIAWWRSWNLEYLIGICTGLPILLAASHDWLRINGYIARDQGHLMQYSAPVLLLGFTVVLLGRYVRAQNESEVLINTMEAQIENKRQQLESTYQQMQKMEHDHLLSNERERIMRDMHDGVGGHLVSALAMTECEPLKTDKLKEMLSSALVDLRLMIDSLDQTEGDLVSVLGTLRARLQPLLEESGIAVRWQVDDLPAVADLGPGRVLQIMRILQEAITNVLKHSQAQTLTFTTGAGENAVFIDIRDDGIGIQESQSNGHGLRNMRYRAKRADVDLKIERAEPGTRVRITVQQNSLTDRCVSQK</sequence>
<protein>
    <recommendedName>
        <fullName evidence="5">Histidine kinase/HSP90-like ATPase domain-containing protein</fullName>
    </recommendedName>
</protein>
<dbReference type="Gene3D" id="2.60.120.260">
    <property type="entry name" value="Galactose-binding domain-like"/>
    <property type="match status" value="1"/>
</dbReference>
<organism evidence="6">
    <name type="scientific">hydrothermal vent metagenome</name>
    <dbReference type="NCBI Taxonomy" id="652676"/>
    <lineage>
        <taxon>unclassified sequences</taxon>
        <taxon>metagenomes</taxon>
        <taxon>ecological metagenomes</taxon>
    </lineage>
</organism>
<feature type="transmembrane region" description="Helical" evidence="4">
    <location>
        <begin position="196"/>
        <end position="217"/>
    </location>
</feature>
<evidence type="ECO:0000256" key="4">
    <source>
        <dbReference type="SAM" id="Phobius"/>
    </source>
</evidence>
<feature type="transmembrane region" description="Helical" evidence="4">
    <location>
        <begin position="223"/>
        <end position="244"/>
    </location>
</feature>
<evidence type="ECO:0000256" key="2">
    <source>
        <dbReference type="ARBA" id="ARBA00022777"/>
    </source>
</evidence>
<dbReference type="CDD" id="cd16917">
    <property type="entry name" value="HATPase_UhpB-NarQ-NarX-like"/>
    <property type="match status" value="1"/>
</dbReference>
<feature type="domain" description="Histidine kinase/HSP90-like ATPase" evidence="5">
    <location>
        <begin position="534"/>
        <end position="624"/>
    </location>
</feature>
<keyword evidence="3" id="KW-0175">Coiled coil</keyword>
<dbReference type="EMBL" id="UOFP01000085">
    <property type="protein sequence ID" value="VAW85220.1"/>
    <property type="molecule type" value="Genomic_DNA"/>
</dbReference>
<dbReference type="PANTHER" id="PTHR24421:SF58">
    <property type="entry name" value="SIGNAL TRANSDUCTION HISTIDINE-PROTEIN KINASE_PHOSPHATASE UHPB"/>
    <property type="match status" value="1"/>
</dbReference>
<feature type="coiled-coil region" evidence="3">
    <location>
        <begin position="398"/>
        <end position="432"/>
    </location>
</feature>
<dbReference type="AlphaFoldDB" id="A0A3B0Z892"/>
<evidence type="ECO:0000259" key="5">
    <source>
        <dbReference type="SMART" id="SM00387"/>
    </source>
</evidence>
<keyword evidence="1" id="KW-0808">Transferase</keyword>
<keyword evidence="4" id="KW-0812">Transmembrane</keyword>
<dbReference type="InterPro" id="IPR008979">
    <property type="entry name" value="Galactose-bd-like_sf"/>
</dbReference>
<dbReference type="InterPro" id="IPR050482">
    <property type="entry name" value="Sensor_HK_TwoCompSys"/>
</dbReference>
<dbReference type="Pfam" id="PF02518">
    <property type="entry name" value="HATPase_c"/>
    <property type="match status" value="1"/>
</dbReference>
<keyword evidence="2" id="KW-0418">Kinase</keyword>
<keyword evidence="4" id="KW-0472">Membrane</keyword>
<accession>A0A3B0Z892</accession>
<reference evidence="6" key="1">
    <citation type="submission" date="2018-06" db="EMBL/GenBank/DDBJ databases">
        <authorList>
            <person name="Zhirakovskaya E."/>
        </authorList>
    </citation>
    <scope>NUCLEOTIDE SEQUENCE</scope>
</reference>
<dbReference type="InterPro" id="IPR036890">
    <property type="entry name" value="HATPase_C_sf"/>
</dbReference>
<dbReference type="SUPFAM" id="SSF49785">
    <property type="entry name" value="Galactose-binding domain-like"/>
    <property type="match status" value="1"/>
</dbReference>
<keyword evidence="4" id="KW-1133">Transmembrane helix</keyword>
<evidence type="ECO:0000256" key="3">
    <source>
        <dbReference type="SAM" id="Coils"/>
    </source>
</evidence>
<name>A0A3B0Z892_9ZZZZ</name>
<gene>
    <name evidence="6" type="ORF">MNBD_GAMMA18-913</name>
</gene>
<dbReference type="InterPro" id="IPR003594">
    <property type="entry name" value="HATPase_dom"/>
</dbReference>
<dbReference type="SMART" id="SM00387">
    <property type="entry name" value="HATPase_c"/>
    <property type="match status" value="1"/>
</dbReference>
<proteinExistence type="predicted"/>
<feature type="transmembrane region" description="Helical" evidence="4">
    <location>
        <begin position="282"/>
        <end position="302"/>
    </location>
</feature>
<evidence type="ECO:0000256" key="1">
    <source>
        <dbReference type="ARBA" id="ARBA00022679"/>
    </source>
</evidence>
<dbReference type="PANTHER" id="PTHR24421">
    <property type="entry name" value="NITRATE/NITRITE SENSOR PROTEIN NARX-RELATED"/>
    <property type="match status" value="1"/>
</dbReference>
<evidence type="ECO:0000313" key="6">
    <source>
        <dbReference type="EMBL" id="VAW85220.1"/>
    </source>
</evidence>
<feature type="transmembrane region" description="Helical" evidence="4">
    <location>
        <begin position="342"/>
        <end position="362"/>
    </location>
</feature>
<feature type="transmembrane region" description="Helical" evidence="4">
    <location>
        <begin position="314"/>
        <end position="336"/>
    </location>
</feature>
<feature type="transmembrane region" description="Helical" evidence="4">
    <location>
        <begin position="12"/>
        <end position="33"/>
    </location>
</feature>
<feature type="transmembrane region" description="Helical" evidence="4">
    <location>
        <begin position="256"/>
        <end position="276"/>
    </location>
</feature>